<evidence type="ECO:0000259" key="4">
    <source>
        <dbReference type="Pfam" id="PF25954"/>
    </source>
</evidence>
<dbReference type="FunFam" id="2.40.30.170:FF:000010">
    <property type="entry name" value="Efflux RND transporter periplasmic adaptor subunit"/>
    <property type="match status" value="1"/>
</dbReference>
<reference evidence="5 6" key="1">
    <citation type="submission" date="2017-06" db="EMBL/GenBank/DDBJ databases">
        <title>Draft genome sequence of anaerobic fermentative bacterium Anaeromicrobium sediminis DY2726D isolated from West Pacific Ocean sediments.</title>
        <authorList>
            <person name="Zeng X."/>
        </authorList>
    </citation>
    <scope>NUCLEOTIDE SEQUENCE [LARGE SCALE GENOMIC DNA]</scope>
    <source>
        <strain evidence="5 6">DY2726D</strain>
    </source>
</reference>
<dbReference type="Pfam" id="PF25876">
    <property type="entry name" value="HH_MFP_RND"/>
    <property type="match status" value="1"/>
</dbReference>
<dbReference type="PANTHER" id="PTHR30469">
    <property type="entry name" value="MULTIDRUG RESISTANCE PROTEIN MDTA"/>
    <property type="match status" value="1"/>
</dbReference>
<dbReference type="RefSeq" id="WP_095135758.1">
    <property type="nucleotide sequence ID" value="NZ_NIBG01000030.1"/>
</dbReference>
<dbReference type="InterPro" id="IPR058625">
    <property type="entry name" value="MdtA-like_BSH"/>
</dbReference>
<dbReference type="OrthoDB" id="9810430at2"/>
<dbReference type="GO" id="GO:1990281">
    <property type="term" value="C:efflux pump complex"/>
    <property type="evidence" value="ECO:0007669"/>
    <property type="project" value="TreeGrafter"/>
</dbReference>
<dbReference type="InterPro" id="IPR058792">
    <property type="entry name" value="Beta-barrel_RND_2"/>
</dbReference>
<dbReference type="Pfam" id="PF25954">
    <property type="entry name" value="Beta-barrel_RND_2"/>
    <property type="match status" value="1"/>
</dbReference>
<dbReference type="Gene3D" id="1.10.287.470">
    <property type="entry name" value="Helix hairpin bin"/>
    <property type="match status" value="1"/>
</dbReference>
<sequence>MKIKKKVIILLIIGIIGIGGYSKKDGLFVGKAEDTKKILPIVMNIQGEKVKEMEVEEIIHLTGTIEEKEKAFVSSKISGKVNMIKAKDGDFVKKGQLLLGLEREDNENNVELSKATFEKAKANFDSAKINHDRVKRLYDQGIVSKSEYDNVNTLYLVAKAELRSAETGIAIAKEAFSNTSIFSPMKGIVTRKDVSIGQVLSPGMELMEIRDISSVYMIVNIKQSDLSKVKLNQEVKIEIDSYGDKEFKGYIKEIGSIAKESNRTFKTKILIKNKDFLLKPGMFASCHIKTGNENNLVYIPVKSLLGGEGEYYTYVIDENKAKRVSVEIGEIINDNVVIKSGLQKDQVVAVTNLNQLKDEDLVKLLLNK</sequence>
<proteinExistence type="inferred from homology"/>
<dbReference type="NCBIfam" id="TIGR01730">
    <property type="entry name" value="RND_mfp"/>
    <property type="match status" value="1"/>
</dbReference>
<comment type="similarity">
    <text evidence="1">Belongs to the membrane fusion protein (MFP) (TC 8.A.1) family.</text>
</comment>
<evidence type="ECO:0000259" key="2">
    <source>
        <dbReference type="Pfam" id="PF25876"/>
    </source>
</evidence>
<organism evidence="5 6">
    <name type="scientific">Anaeromicrobium sediminis</name>
    <dbReference type="NCBI Taxonomy" id="1478221"/>
    <lineage>
        <taxon>Bacteria</taxon>
        <taxon>Bacillati</taxon>
        <taxon>Bacillota</taxon>
        <taxon>Clostridia</taxon>
        <taxon>Peptostreptococcales</taxon>
        <taxon>Thermotaleaceae</taxon>
        <taxon>Anaeromicrobium</taxon>
    </lineage>
</organism>
<dbReference type="EMBL" id="NIBG01000030">
    <property type="protein sequence ID" value="PAB56921.1"/>
    <property type="molecule type" value="Genomic_DNA"/>
</dbReference>
<gene>
    <name evidence="5" type="ORF">CCE28_20115</name>
</gene>
<feature type="domain" description="Multidrug resistance protein MdtA-like barrel-sandwich hybrid" evidence="3">
    <location>
        <begin position="70"/>
        <end position="204"/>
    </location>
</feature>
<keyword evidence="6" id="KW-1185">Reference proteome</keyword>
<evidence type="ECO:0000313" key="5">
    <source>
        <dbReference type="EMBL" id="PAB56921.1"/>
    </source>
</evidence>
<feature type="domain" description="Multidrug resistance protein MdtA-like alpha-helical hairpin" evidence="2">
    <location>
        <begin position="114"/>
        <end position="173"/>
    </location>
</feature>
<dbReference type="PANTHER" id="PTHR30469:SF33">
    <property type="entry name" value="SLR1207 PROTEIN"/>
    <property type="match status" value="1"/>
</dbReference>
<dbReference type="Gene3D" id="2.40.30.170">
    <property type="match status" value="1"/>
</dbReference>
<dbReference type="Proteomes" id="UP000216024">
    <property type="component" value="Unassembled WGS sequence"/>
</dbReference>
<evidence type="ECO:0000256" key="1">
    <source>
        <dbReference type="ARBA" id="ARBA00009477"/>
    </source>
</evidence>
<name>A0A267MBG9_9FIRM</name>
<dbReference type="Gene3D" id="2.40.420.20">
    <property type="match status" value="1"/>
</dbReference>
<dbReference type="Pfam" id="PF25917">
    <property type="entry name" value="BSH_RND"/>
    <property type="match status" value="1"/>
</dbReference>
<dbReference type="InterPro" id="IPR058624">
    <property type="entry name" value="MdtA-like_HH"/>
</dbReference>
<protein>
    <submittedName>
        <fullName evidence="5">Uncharacterized protein</fullName>
    </submittedName>
</protein>
<accession>A0A267MBG9</accession>
<dbReference type="AlphaFoldDB" id="A0A267MBG9"/>
<dbReference type="Gene3D" id="2.40.50.100">
    <property type="match status" value="1"/>
</dbReference>
<evidence type="ECO:0000313" key="6">
    <source>
        <dbReference type="Proteomes" id="UP000216024"/>
    </source>
</evidence>
<dbReference type="SUPFAM" id="SSF111369">
    <property type="entry name" value="HlyD-like secretion proteins"/>
    <property type="match status" value="1"/>
</dbReference>
<comment type="caution">
    <text evidence="5">The sequence shown here is derived from an EMBL/GenBank/DDBJ whole genome shotgun (WGS) entry which is preliminary data.</text>
</comment>
<evidence type="ECO:0000259" key="3">
    <source>
        <dbReference type="Pfam" id="PF25917"/>
    </source>
</evidence>
<feature type="domain" description="CusB-like beta-barrel" evidence="4">
    <location>
        <begin position="215"/>
        <end position="290"/>
    </location>
</feature>
<dbReference type="GO" id="GO:0015562">
    <property type="term" value="F:efflux transmembrane transporter activity"/>
    <property type="evidence" value="ECO:0007669"/>
    <property type="project" value="InterPro"/>
</dbReference>
<dbReference type="InterPro" id="IPR006143">
    <property type="entry name" value="RND_pump_MFP"/>
</dbReference>